<organism evidence="7 8">
    <name type="scientific">Oopsacas minuta</name>
    <dbReference type="NCBI Taxonomy" id="111878"/>
    <lineage>
        <taxon>Eukaryota</taxon>
        <taxon>Metazoa</taxon>
        <taxon>Porifera</taxon>
        <taxon>Hexactinellida</taxon>
        <taxon>Hexasterophora</taxon>
        <taxon>Lyssacinosida</taxon>
        <taxon>Leucopsacidae</taxon>
        <taxon>Oopsacas</taxon>
    </lineage>
</organism>
<dbReference type="GO" id="GO:0006564">
    <property type="term" value="P:L-serine biosynthetic process"/>
    <property type="evidence" value="ECO:0007669"/>
    <property type="project" value="InterPro"/>
</dbReference>
<evidence type="ECO:0000256" key="3">
    <source>
        <dbReference type="ARBA" id="ARBA00022898"/>
    </source>
</evidence>
<dbReference type="GO" id="GO:0005737">
    <property type="term" value="C:cytoplasm"/>
    <property type="evidence" value="ECO:0007669"/>
    <property type="project" value="TreeGrafter"/>
</dbReference>
<dbReference type="PANTHER" id="PTHR43247:SF1">
    <property type="entry name" value="PHOSPHOSERINE AMINOTRANSFERASE"/>
    <property type="match status" value="1"/>
</dbReference>
<comment type="cofactor">
    <cofactor evidence="1">
        <name>pyridoxal 5'-phosphate</name>
        <dbReference type="ChEBI" id="CHEBI:597326"/>
    </cofactor>
</comment>
<gene>
    <name evidence="7" type="ORF">LOD99_115</name>
</gene>
<dbReference type="InterPro" id="IPR000192">
    <property type="entry name" value="Aminotrans_V_dom"/>
</dbReference>
<dbReference type="InterPro" id="IPR015421">
    <property type="entry name" value="PyrdxlP-dep_Trfase_major"/>
</dbReference>
<reference evidence="7 8" key="1">
    <citation type="journal article" date="2023" name="BMC Biol.">
        <title>The compact genome of the sponge Oopsacas minuta (Hexactinellida) is lacking key metazoan core genes.</title>
        <authorList>
            <person name="Santini S."/>
            <person name="Schenkelaars Q."/>
            <person name="Jourda C."/>
            <person name="Duchesne M."/>
            <person name="Belahbib H."/>
            <person name="Rocher C."/>
            <person name="Selva M."/>
            <person name="Riesgo A."/>
            <person name="Vervoort M."/>
            <person name="Leys S.P."/>
            <person name="Kodjabachian L."/>
            <person name="Le Bivic A."/>
            <person name="Borchiellini C."/>
            <person name="Claverie J.M."/>
            <person name="Renard E."/>
        </authorList>
    </citation>
    <scope>NUCLEOTIDE SEQUENCE [LARGE SCALE GENOMIC DNA]</scope>
    <source>
        <strain evidence="7">SPO-2</strain>
    </source>
</reference>
<keyword evidence="8" id="KW-1185">Reference proteome</keyword>
<evidence type="ECO:0000313" key="7">
    <source>
        <dbReference type="EMBL" id="KAI6657367.1"/>
    </source>
</evidence>
<evidence type="ECO:0000256" key="5">
    <source>
        <dbReference type="ARBA" id="ARBA00049007"/>
    </source>
</evidence>
<dbReference type="GO" id="GO:0004648">
    <property type="term" value="F:O-phospho-L-serine:2-oxoglutarate aminotransferase activity"/>
    <property type="evidence" value="ECO:0007669"/>
    <property type="project" value="UniProtKB-EC"/>
</dbReference>
<dbReference type="Gene3D" id="3.40.640.10">
    <property type="entry name" value="Type I PLP-dependent aspartate aminotransferase-like (Major domain)"/>
    <property type="match status" value="1"/>
</dbReference>
<evidence type="ECO:0000259" key="6">
    <source>
        <dbReference type="Pfam" id="PF00266"/>
    </source>
</evidence>
<dbReference type="Pfam" id="PF00266">
    <property type="entry name" value="Aminotran_5"/>
    <property type="match status" value="1"/>
</dbReference>
<comment type="pathway">
    <text evidence="4">Amino-acid biosynthesis.</text>
</comment>
<dbReference type="InterPro" id="IPR022278">
    <property type="entry name" value="Pser_aminoTfrase"/>
</dbReference>
<feature type="domain" description="Aminotransferase class V" evidence="6">
    <location>
        <begin position="40"/>
        <end position="159"/>
    </location>
</feature>
<name>A0AAV7K7S3_9METZ</name>
<accession>A0AAV7K7S3</accession>
<dbReference type="EMBL" id="JAKMXF010000111">
    <property type="protein sequence ID" value="KAI6657367.1"/>
    <property type="molecule type" value="Genomic_DNA"/>
</dbReference>
<dbReference type="Proteomes" id="UP001165289">
    <property type="component" value="Unassembled WGS sequence"/>
</dbReference>
<keyword evidence="3" id="KW-0663">Pyridoxal phosphate</keyword>
<dbReference type="GO" id="GO:0030170">
    <property type="term" value="F:pyridoxal phosphate binding"/>
    <property type="evidence" value="ECO:0007669"/>
    <property type="project" value="TreeGrafter"/>
</dbReference>
<comment type="catalytic activity">
    <reaction evidence="5">
        <text>O-phospho-L-serine + 2-oxoglutarate = 3-phosphooxypyruvate + L-glutamate</text>
        <dbReference type="Rhea" id="RHEA:14329"/>
        <dbReference type="ChEBI" id="CHEBI:16810"/>
        <dbReference type="ChEBI" id="CHEBI:18110"/>
        <dbReference type="ChEBI" id="CHEBI:29985"/>
        <dbReference type="ChEBI" id="CHEBI:57524"/>
        <dbReference type="EC" id="2.6.1.52"/>
    </reaction>
</comment>
<keyword evidence="2" id="KW-0808">Transferase</keyword>
<comment type="caution">
    <text evidence="7">The sequence shown here is derived from an EMBL/GenBank/DDBJ whole genome shotgun (WGS) entry which is preliminary data.</text>
</comment>
<evidence type="ECO:0000256" key="1">
    <source>
        <dbReference type="ARBA" id="ARBA00001933"/>
    </source>
</evidence>
<evidence type="ECO:0000256" key="2">
    <source>
        <dbReference type="ARBA" id="ARBA00022679"/>
    </source>
</evidence>
<protein>
    <recommendedName>
        <fullName evidence="6">Aminotransferase class V domain-containing protein</fullName>
    </recommendedName>
</protein>
<evidence type="ECO:0000256" key="4">
    <source>
        <dbReference type="ARBA" id="ARBA00029440"/>
    </source>
</evidence>
<evidence type="ECO:0000313" key="8">
    <source>
        <dbReference type="Proteomes" id="UP001165289"/>
    </source>
</evidence>
<dbReference type="PANTHER" id="PTHR43247">
    <property type="entry name" value="PHOSPHOSERINE AMINOTRANSFERASE"/>
    <property type="match status" value="1"/>
</dbReference>
<proteinExistence type="predicted"/>
<dbReference type="InterPro" id="IPR015424">
    <property type="entry name" value="PyrdxlP-dep_Trfase"/>
</dbReference>
<sequence>MTLFANLTEIREYIFCNPIYKLSNFNLEITQKEMSGNNIINFSPGPSKIAKDVLEACKVGIDNFLGSGLSVMEISHRGKHYAQLNKETEKMVRDVMEIPDNYKVLFISGGGTGQFAGVPLNLMRGDQPKADYVITGTWSAKAAKEAEKYLKVFIAIYTIPQSLLNLGYSLVKQYVVLSRLLVHKCLMGCEP</sequence>
<dbReference type="SUPFAM" id="SSF53383">
    <property type="entry name" value="PLP-dependent transferases"/>
    <property type="match status" value="1"/>
</dbReference>
<dbReference type="AlphaFoldDB" id="A0AAV7K7S3"/>